<dbReference type="InterPro" id="IPR046341">
    <property type="entry name" value="SET_dom_sf"/>
</dbReference>
<dbReference type="Proteomes" id="UP000758155">
    <property type="component" value="Unassembled WGS sequence"/>
</dbReference>
<dbReference type="OrthoDB" id="5945798at2759"/>
<evidence type="ECO:0000313" key="1">
    <source>
        <dbReference type="EMBL" id="KAF3032562.1"/>
    </source>
</evidence>
<organism evidence="1 2">
    <name type="scientific">Didymella heteroderae</name>
    <dbReference type="NCBI Taxonomy" id="1769908"/>
    <lineage>
        <taxon>Eukaryota</taxon>
        <taxon>Fungi</taxon>
        <taxon>Dikarya</taxon>
        <taxon>Ascomycota</taxon>
        <taxon>Pezizomycotina</taxon>
        <taxon>Dothideomycetes</taxon>
        <taxon>Pleosporomycetidae</taxon>
        <taxon>Pleosporales</taxon>
        <taxon>Pleosporineae</taxon>
        <taxon>Didymellaceae</taxon>
        <taxon>Didymella</taxon>
    </lineage>
</organism>
<dbReference type="AlphaFoldDB" id="A0A9P5BWG1"/>
<evidence type="ECO:0000313" key="2">
    <source>
        <dbReference type="Proteomes" id="UP000758155"/>
    </source>
</evidence>
<sequence>MDGYRHVNTDVATSRAFSHKDQTLCAQLLNTITAAVPLQILPSKITGAGSGLFVTKDVDYGEEIFRSDPVINCVADGMQNVVCDYCYGNQRSKIHSSGRFRVAEDPKLEIKACNGCKVCYYCSKVMT</sequence>
<dbReference type="Gene3D" id="6.10.140.2220">
    <property type="match status" value="1"/>
</dbReference>
<protein>
    <submittedName>
        <fullName evidence="1">Uncharacterized protein</fullName>
    </submittedName>
</protein>
<dbReference type="EMBL" id="SWKV01000097">
    <property type="protein sequence ID" value="KAF3032562.1"/>
    <property type="molecule type" value="Genomic_DNA"/>
</dbReference>
<comment type="caution">
    <text evidence="1">The sequence shown here is derived from an EMBL/GenBank/DDBJ whole genome shotgun (WGS) entry which is preliminary data.</text>
</comment>
<accession>A0A9P5BWG1</accession>
<gene>
    <name evidence="1" type="ORF">E8E12_002292</name>
</gene>
<proteinExistence type="predicted"/>
<name>A0A9P5BWG1_9PLEO</name>
<dbReference type="Gene3D" id="2.170.270.10">
    <property type="entry name" value="SET domain"/>
    <property type="match status" value="1"/>
</dbReference>
<reference evidence="1" key="1">
    <citation type="submission" date="2019-04" db="EMBL/GenBank/DDBJ databases">
        <title>Sequencing of skin fungus with MAO and IRED activity.</title>
        <authorList>
            <person name="Marsaioli A.J."/>
            <person name="Bonatto J.M.C."/>
            <person name="Reis Junior O."/>
        </authorList>
    </citation>
    <scope>NUCLEOTIDE SEQUENCE</scope>
    <source>
        <strain evidence="1">28M1</strain>
    </source>
</reference>
<keyword evidence="2" id="KW-1185">Reference proteome</keyword>